<dbReference type="GO" id="GO:0043130">
    <property type="term" value="F:ubiquitin binding"/>
    <property type="evidence" value="ECO:0007669"/>
    <property type="project" value="TreeGrafter"/>
</dbReference>
<dbReference type="InterPro" id="IPR036322">
    <property type="entry name" value="WD40_repeat_dom_sf"/>
</dbReference>
<gene>
    <name evidence="9" type="ORF">AGERDE_LOCUS4171</name>
</gene>
<dbReference type="InterPro" id="IPR015943">
    <property type="entry name" value="WD40/YVTN_repeat-like_dom_sf"/>
</dbReference>
<evidence type="ECO:0000256" key="3">
    <source>
        <dbReference type="ARBA" id="ARBA00022574"/>
    </source>
</evidence>
<evidence type="ECO:0000259" key="7">
    <source>
        <dbReference type="PROSITE" id="PS51394"/>
    </source>
</evidence>
<evidence type="ECO:0000256" key="1">
    <source>
        <dbReference type="ARBA" id="ARBA00004496"/>
    </source>
</evidence>
<dbReference type="PRINTS" id="PR00320">
    <property type="entry name" value="GPROTEINBRPT"/>
</dbReference>
<evidence type="ECO:0000313" key="9">
    <source>
        <dbReference type="EMBL" id="CAG8499469.1"/>
    </source>
</evidence>
<dbReference type="SMART" id="SM00320">
    <property type="entry name" value="WD40"/>
    <property type="match status" value="7"/>
</dbReference>
<feature type="repeat" description="WD" evidence="5">
    <location>
        <begin position="221"/>
        <end position="252"/>
    </location>
</feature>
<reference evidence="9" key="1">
    <citation type="submission" date="2021-06" db="EMBL/GenBank/DDBJ databases">
        <authorList>
            <person name="Kallberg Y."/>
            <person name="Tangrot J."/>
            <person name="Rosling A."/>
        </authorList>
    </citation>
    <scope>NUCLEOTIDE SEQUENCE</scope>
    <source>
        <strain evidence="9">MT106</strain>
    </source>
</reference>
<comment type="caution">
    <text evidence="9">The sequence shown here is derived from an EMBL/GenBank/DDBJ whole genome shotgun (WGS) entry which is preliminary data.</text>
</comment>
<dbReference type="CDD" id="cd00200">
    <property type="entry name" value="WD40"/>
    <property type="match status" value="1"/>
</dbReference>
<keyword evidence="10" id="KW-1185">Reference proteome</keyword>
<dbReference type="InterPro" id="IPR038122">
    <property type="entry name" value="PFU_sf"/>
</dbReference>
<dbReference type="Gene3D" id="2.130.10.10">
    <property type="entry name" value="YVTN repeat-like/Quinoprotein amine dehydrogenase"/>
    <property type="match status" value="1"/>
</dbReference>
<keyword evidence="2" id="KW-0963">Cytoplasm</keyword>
<dbReference type="Proteomes" id="UP000789831">
    <property type="component" value="Unassembled WGS sequence"/>
</dbReference>
<dbReference type="FunFam" id="2.130.10.10:FF:000236">
    <property type="entry name" value="Polyubiquitin binding protein (Doa1/Ufd3)"/>
    <property type="match status" value="1"/>
</dbReference>
<evidence type="ECO:0000259" key="8">
    <source>
        <dbReference type="PROSITE" id="PS51396"/>
    </source>
</evidence>
<feature type="domain" description="PFU" evidence="7">
    <location>
        <begin position="357"/>
        <end position="452"/>
    </location>
</feature>
<feature type="repeat" description="WD" evidence="5">
    <location>
        <begin position="10"/>
        <end position="41"/>
    </location>
</feature>
<dbReference type="InterPro" id="IPR001680">
    <property type="entry name" value="WD40_rpt"/>
</dbReference>
<accession>A0A9N8ZL72</accession>
<dbReference type="PANTHER" id="PTHR19849">
    <property type="entry name" value="PHOSPHOLIPASE A-2-ACTIVATING PROTEIN"/>
    <property type="match status" value="1"/>
</dbReference>
<sequence>MAQFKLSATLIGHEQDVRGIRAVSDSAVASVSRDKTVRLWSRLATTNVFTEDKVFFGHTHFVTSVAVFPATPEHPNGLIASGSSDKTINIWDPEHPQDPIYSLISHTENICALDVSPSGYLVSGSWDKTVKLWVNWQVSYTLQGHTAAVWAVLAIQDDIIITGSADKLIMKWENGKRTHVFSGHTDCVRGLSVLPDLGFVSCGNDSTVKIWTLSGDCIQELNGHTSFIYSVSVLSTGEIVSSGEDRSVKVWKDGKCIQTILHPATSVWCVAGLPNGDIISGASDCQIRIFTRAEERTAEPSALKEFEGEVAKQAIPANQVGDIKKDELPGPEALSEPGNKEGQVLMVRVGDVIEAHMWNDTDKAWSKMGEVVDAVGQNRKQLYNGIEYDYLFDVDLGEGVPPLKLPYNVTDNPYQAAQAFIWANQLPQSYLDQIANFIIQNAKGVTLGAVSSQYQDPFTGGSRYTPGAAPSGSRSSDTITGIDPWTRPGPSTSSSAATSPNVVASSPNAAASSKPSPVNVLPQKSYLSFKQANVQTIYKKIGQINSELQANPSTNSLALTSAENSTLGNLIKFLENPSVGTDSSEARQNEFAVIHKICTSWPFEKRFPGLDLLRLVILYSPIAALYKHNNGSVINLIADAGQLNVWSSTDFVPTKEYETNLMLALRSIANLFEVKEGLHLLREASSTRSPDEDFLLQLMATIVEFLEYETDPEVIYRAIVTIGTLIISNGAAKDAAKVLEVQNVVKKASEKTKEERIVQITGEVSRHLD</sequence>
<feature type="repeat" description="WD" evidence="5">
    <location>
        <begin position="181"/>
        <end position="214"/>
    </location>
</feature>
<keyword evidence="3 5" id="KW-0853">WD repeat</keyword>
<dbReference type="Pfam" id="PF00400">
    <property type="entry name" value="WD40"/>
    <property type="match status" value="7"/>
</dbReference>
<dbReference type="InterPro" id="IPR015155">
    <property type="entry name" value="PFU"/>
</dbReference>
<dbReference type="InterPro" id="IPR011989">
    <property type="entry name" value="ARM-like"/>
</dbReference>
<dbReference type="PANTHER" id="PTHR19849:SF0">
    <property type="entry name" value="PHOSPHOLIPASE A-2-ACTIVATING PROTEIN"/>
    <property type="match status" value="1"/>
</dbReference>
<dbReference type="PROSITE" id="PS51396">
    <property type="entry name" value="PUL"/>
    <property type="match status" value="1"/>
</dbReference>
<dbReference type="GO" id="GO:0005634">
    <property type="term" value="C:nucleus"/>
    <property type="evidence" value="ECO:0007669"/>
    <property type="project" value="TreeGrafter"/>
</dbReference>
<dbReference type="OrthoDB" id="10265988at2759"/>
<evidence type="ECO:0000313" key="10">
    <source>
        <dbReference type="Proteomes" id="UP000789831"/>
    </source>
</evidence>
<name>A0A9N8ZL72_9GLOM</name>
<dbReference type="AlphaFoldDB" id="A0A9N8ZL72"/>
<feature type="domain" description="PUL" evidence="8">
    <location>
        <begin position="519"/>
        <end position="769"/>
    </location>
</feature>
<feature type="repeat" description="WD" evidence="5">
    <location>
        <begin position="142"/>
        <end position="173"/>
    </location>
</feature>
<protein>
    <submittedName>
        <fullName evidence="9">10538_t:CDS:1</fullName>
    </submittedName>
</protein>
<feature type="compositionally biased region" description="Low complexity" evidence="6">
    <location>
        <begin position="490"/>
        <end position="518"/>
    </location>
</feature>
<dbReference type="Gene3D" id="1.25.10.10">
    <property type="entry name" value="Leucine-rich Repeat Variant"/>
    <property type="match status" value="2"/>
</dbReference>
<keyword evidence="4" id="KW-0677">Repeat</keyword>
<feature type="region of interest" description="Disordered" evidence="6">
    <location>
        <begin position="461"/>
        <end position="518"/>
    </location>
</feature>
<dbReference type="GO" id="GO:0005737">
    <property type="term" value="C:cytoplasm"/>
    <property type="evidence" value="ECO:0007669"/>
    <property type="project" value="UniProtKB-SubCell"/>
</dbReference>
<evidence type="ECO:0000256" key="6">
    <source>
        <dbReference type="SAM" id="MobiDB-lite"/>
    </source>
</evidence>
<dbReference type="PROSITE" id="PS50082">
    <property type="entry name" value="WD_REPEATS_2"/>
    <property type="match status" value="6"/>
</dbReference>
<comment type="subcellular location">
    <subcellularLocation>
        <location evidence="1">Cytoplasm</location>
    </subcellularLocation>
</comment>
<dbReference type="GO" id="GO:0043161">
    <property type="term" value="P:proteasome-mediated ubiquitin-dependent protein catabolic process"/>
    <property type="evidence" value="ECO:0007669"/>
    <property type="project" value="TreeGrafter"/>
</dbReference>
<dbReference type="Pfam" id="PF08324">
    <property type="entry name" value="PUL"/>
    <property type="match status" value="2"/>
</dbReference>
<dbReference type="InterPro" id="IPR013535">
    <property type="entry name" value="PUL_dom"/>
</dbReference>
<feature type="repeat" description="WD" evidence="5">
    <location>
        <begin position="103"/>
        <end position="133"/>
    </location>
</feature>
<dbReference type="Pfam" id="PF09070">
    <property type="entry name" value="PFU"/>
    <property type="match status" value="1"/>
</dbReference>
<dbReference type="SUPFAM" id="SSF50978">
    <property type="entry name" value="WD40 repeat-like"/>
    <property type="match status" value="1"/>
</dbReference>
<dbReference type="InterPro" id="IPR020472">
    <property type="entry name" value="WD40_PAC1"/>
</dbReference>
<dbReference type="PROSITE" id="PS51394">
    <property type="entry name" value="PFU"/>
    <property type="match status" value="1"/>
</dbReference>
<dbReference type="Gene3D" id="3.10.20.870">
    <property type="entry name" value="PFU (PLAA family ubiquitin binding), C-terminal domain"/>
    <property type="match status" value="1"/>
</dbReference>
<evidence type="ECO:0000256" key="4">
    <source>
        <dbReference type="ARBA" id="ARBA00022737"/>
    </source>
</evidence>
<organism evidence="9 10">
    <name type="scientific">Ambispora gerdemannii</name>
    <dbReference type="NCBI Taxonomy" id="144530"/>
    <lineage>
        <taxon>Eukaryota</taxon>
        <taxon>Fungi</taxon>
        <taxon>Fungi incertae sedis</taxon>
        <taxon>Mucoromycota</taxon>
        <taxon>Glomeromycotina</taxon>
        <taxon>Glomeromycetes</taxon>
        <taxon>Archaeosporales</taxon>
        <taxon>Ambisporaceae</taxon>
        <taxon>Ambispora</taxon>
    </lineage>
</organism>
<evidence type="ECO:0000256" key="2">
    <source>
        <dbReference type="ARBA" id="ARBA00022490"/>
    </source>
</evidence>
<dbReference type="PROSITE" id="PS50294">
    <property type="entry name" value="WD_REPEATS_REGION"/>
    <property type="match status" value="3"/>
</dbReference>
<feature type="repeat" description="WD" evidence="5">
    <location>
        <begin position="55"/>
        <end position="92"/>
    </location>
</feature>
<evidence type="ECO:0000256" key="5">
    <source>
        <dbReference type="PROSITE-ProRule" id="PRU00221"/>
    </source>
</evidence>
<proteinExistence type="predicted"/>
<dbReference type="EMBL" id="CAJVPL010000458">
    <property type="protein sequence ID" value="CAG8499469.1"/>
    <property type="molecule type" value="Genomic_DNA"/>
</dbReference>
<dbReference type="GO" id="GO:0010992">
    <property type="term" value="P:ubiquitin recycling"/>
    <property type="evidence" value="ECO:0007669"/>
    <property type="project" value="TreeGrafter"/>
</dbReference>